<reference evidence="8 9" key="1">
    <citation type="submission" date="2019-06" db="EMBL/GenBank/DDBJ databases">
        <title>Aeromicrobium sp. nov., isolated from a maize field.</title>
        <authorList>
            <person name="Lin S.-Y."/>
            <person name="Tsai C.-F."/>
            <person name="Young C.-C."/>
        </authorList>
    </citation>
    <scope>NUCLEOTIDE SEQUENCE [LARGE SCALE GENOMIC DNA]</scope>
    <source>
        <strain evidence="8 9">CC-CFT486</strain>
    </source>
</reference>
<evidence type="ECO:0000313" key="9">
    <source>
        <dbReference type="Proteomes" id="UP000321571"/>
    </source>
</evidence>
<dbReference type="Pfam" id="PF01145">
    <property type="entry name" value="Band_7"/>
    <property type="match status" value="1"/>
</dbReference>
<keyword evidence="4" id="KW-1133">Transmembrane helix</keyword>
<dbReference type="InterPro" id="IPR036013">
    <property type="entry name" value="Band_7/SPFH_dom_sf"/>
</dbReference>
<evidence type="ECO:0000259" key="7">
    <source>
        <dbReference type="SMART" id="SM00244"/>
    </source>
</evidence>
<dbReference type="PROSITE" id="PS01270">
    <property type="entry name" value="BAND_7"/>
    <property type="match status" value="1"/>
</dbReference>
<dbReference type="FunFam" id="3.30.479.30:FF:000004">
    <property type="entry name" value="Putative membrane protease family, stomatin"/>
    <property type="match status" value="1"/>
</dbReference>
<dbReference type="InterPro" id="IPR001972">
    <property type="entry name" value="Stomatin_HflK_fam"/>
</dbReference>
<dbReference type="GO" id="GO:0098552">
    <property type="term" value="C:side of membrane"/>
    <property type="evidence" value="ECO:0007669"/>
    <property type="project" value="UniProtKB-ARBA"/>
</dbReference>
<name>A0A5C8NN07_9ACTN</name>
<dbReference type="InterPro" id="IPR018080">
    <property type="entry name" value="Band_7/stomatin-like_CS"/>
</dbReference>
<evidence type="ECO:0000256" key="5">
    <source>
        <dbReference type="ARBA" id="ARBA00023136"/>
    </source>
</evidence>
<dbReference type="InterPro" id="IPR001107">
    <property type="entry name" value="Band_7"/>
</dbReference>
<proteinExistence type="inferred from homology"/>
<sequence>MSTISVFLILVAVLAVVVLSMTIKIVPQARAGIVERFGKYRTTLPAGLNIVLPFIDKVRYMIDLREQVVSFPPQPVITEDNLTVSIDTVIYFQVTDAVAATYEIANYIQAIEQLTMTTLRNIIGGMTLEHALTSRDQINSGLRGELDGATGKWGIRVNRVELKGIDPPPSIIDAMEKQMRAERDKRAAILNAEGQRQSAILSAEGDKQSRILTAEGQKQAQILNAQADRQAAILRAQGEAQAILNVFQAIHDGNPDQKLLSYQYLQTLPKIANGENASTWIIPAELTKALGTLGGTIGKIPVDGGGSKHRVDIEEPVAEEADEDAGTQAAVEQALEAAKDAEGPGGRLGGSATAPSDAPPADEGEPPTGP</sequence>
<evidence type="ECO:0000256" key="1">
    <source>
        <dbReference type="ARBA" id="ARBA00004167"/>
    </source>
</evidence>
<feature type="domain" description="Band 7" evidence="7">
    <location>
        <begin position="21"/>
        <end position="179"/>
    </location>
</feature>
<dbReference type="RefSeq" id="WP_147683455.1">
    <property type="nucleotide sequence ID" value="NZ_VDUX01000001.1"/>
</dbReference>
<evidence type="ECO:0000256" key="6">
    <source>
        <dbReference type="SAM" id="MobiDB-lite"/>
    </source>
</evidence>
<keyword evidence="3" id="KW-0812">Transmembrane</keyword>
<dbReference type="AlphaFoldDB" id="A0A5C8NN07"/>
<dbReference type="OrthoDB" id="9809197at2"/>
<feature type="compositionally biased region" description="Acidic residues" evidence="6">
    <location>
        <begin position="360"/>
        <end position="370"/>
    </location>
</feature>
<gene>
    <name evidence="8" type="ORF">FHP06_02580</name>
</gene>
<dbReference type="PANTHER" id="PTHR43327">
    <property type="entry name" value="STOMATIN-LIKE PROTEIN 2, MITOCHONDRIAL"/>
    <property type="match status" value="1"/>
</dbReference>
<keyword evidence="5" id="KW-0472">Membrane</keyword>
<dbReference type="Gene3D" id="3.30.479.30">
    <property type="entry name" value="Band 7 domain"/>
    <property type="match status" value="1"/>
</dbReference>
<keyword evidence="9" id="KW-1185">Reference proteome</keyword>
<comment type="subcellular location">
    <subcellularLocation>
        <location evidence="1">Membrane</location>
        <topology evidence="1">Single-pass membrane protein</topology>
    </subcellularLocation>
</comment>
<dbReference type="Proteomes" id="UP000321571">
    <property type="component" value="Unassembled WGS sequence"/>
</dbReference>
<evidence type="ECO:0000256" key="3">
    <source>
        <dbReference type="ARBA" id="ARBA00022692"/>
    </source>
</evidence>
<feature type="region of interest" description="Disordered" evidence="6">
    <location>
        <begin position="318"/>
        <end position="370"/>
    </location>
</feature>
<dbReference type="SUPFAM" id="SSF117892">
    <property type="entry name" value="Band 7/SPFH domain"/>
    <property type="match status" value="1"/>
</dbReference>
<dbReference type="EMBL" id="VDUX01000001">
    <property type="protein sequence ID" value="TXL63129.1"/>
    <property type="molecule type" value="Genomic_DNA"/>
</dbReference>
<dbReference type="GO" id="GO:0005886">
    <property type="term" value="C:plasma membrane"/>
    <property type="evidence" value="ECO:0007669"/>
    <property type="project" value="UniProtKB-ARBA"/>
</dbReference>
<organism evidence="8 9">
    <name type="scientific">Aeromicrobium terrae</name>
    <dbReference type="NCBI Taxonomy" id="2498846"/>
    <lineage>
        <taxon>Bacteria</taxon>
        <taxon>Bacillati</taxon>
        <taxon>Actinomycetota</taxon>
        <taxon>Actinomycetes</taxon>
        <taxon>Propionibacteriales</taxon>
        <taxon>Nocardioidaceae</taxon>
        <taxon>Aeromicrobium</taxon>
    </lineage>
</organism>
<comment type="caution">
    <text evidence="8">The sequence shown here is derived from an EMBL/GenBank/DDBJ whole genome shotgun (WGS) entry which is preliminary data.</text>
</comment>
<accession>A0A5C8NN07</accession>
<dbReference type="CDD" id="cd08829">
    <property type="entry name" value="SPFH_paraslipin"/>
    <property type="match status" value="1"/>
</dbReference>
<dbReference type="PANTHER" id="PTHR43327:SF10">
    <property type="entry name" value="STOMATIN-LIKE PROTEIN 2, MITOCHONDRIAL"/>
    <property type="match status" value="1"/>
</dbReference>
<evidence type="ECO:0000313" key="8">
    <source>
        <dbReference type="EMBL" id="TXL63129.1"/>
    </source>
</evidence>
<comment type="similarity">
    <text evidence="2">Belongs to the band 7/mec-2 family.</text>
</comment>
<protein>
    <submittedName>
        <fullName evidence="8">SPFH/Band 7/PHB domain protein</fullName>
    </submittedName>
</protein>
<dbReference type="InterPro" id="IPR050710">
    <property type="entry name" value="Band7/mec-2_domain"/>
</dbReference>
<dbReference type="SMART" id="SM00244">
    <property type="entry name" value="PHB"/>
    <property type="match status" value="1"/>
</dbReference>
<evidence type="ECO:0000256" key="4">
    <source>
        <dbReference type="ARBA" id="ARBA00022989"/>
    </source>
</evidence>
<evidence type="ECO:0000256" key="2">
    <source>
        <dbReference type="ARBA" id="ARBA00008164"/>
    </source>
</evidence>
<dbReference type="PRINTS" id="PR00721">
    <property type="entry name" value="STOMATIN"/>
</dbReference>